<feature type="chain" id="PRO_5045831491" description="Acid phosphatase" evidence="3">
    <location>
        <begin position="30"/>
        <end position="675"/>
    </location>
</feature>
<dbReference type="EMBL" id="BAABAH010000005">
    <property type="protein sequence ID" value="GAA3817324.1"/>
    <property type="molecule type" value="Genomic_DNA"/>
</dbReference>
<proteinExistence type="predicted"/>
<organism evidence="4 5">
    <name type="scientific">Nocardioides panacisoli</name>
    <dbReference type="NCBI Taxonomy" id="627624"/>
    <lineage>
        <taxon>Bacteria</taxon>
        <taxon>Bacillati</taxon>
        <taxon>Actinomycetota</taxon>
        <taxon>Actinomycetes</taxon>
        <taxon>Propionibacteriales</taxon>
        <taxon>Nocardioidaceae</taxon>
        <taxon>Nocardioides</taxon>
    </lineage>
</organism>
<dbReference type="Gene3D" id="3.40.50.1000">
    <property type="entry name" value="HAD superfamily/HAD-like"/>
    <property type="match status" value="2"/>
</dbReference>
<dbReference type="PANTHER" id="PTHR31284">
    <property type="entry name" value="ACID PHOSPHATASE-LIKE PROTEIN"/>
    <property type="match status" value="1"/>
</dbReference>
<dbReference type="Proteomes" id="UP001501821">
    <property type="component" value="Unassembled WGS sequence"/>
</dbReference>
<name>A0ABP7IFX4_9ACTN</name>
<dbReference type="Pfam" id="PF03767">
    <property type="entry name" value="Acid_phosphat_B"/>
    <property type="match status" value="2"/>
</dbReference>
<feature type="signal peptide" evidence="3">
    <location>
        <begin position="1"/>
        <end position="29"/>
    </location>
</feature>
<dbReference type="InterPro" id="IPR005519">
    <property type="entry name" value="Acid_phosphat_B-like"/>
</dbReference>
<keyword evidence="5" id="KW-1185">Reference proteome</keyword>
<keyword evidence="2" id="KW-0175">Coiled coil</keyword>
<dbReference type="SUPFAM" id="SSF56784">
    <property type="entry name" value="HAD-like"/>
    <property type="match status" value="2"/>
</dbReference>
<dbReference type="InterPro" id="IPR023214">
    <property type="entry name" value="HAD_sf"/>
</dbReference>
<evidence type="ECO:0000256" key="3">
    <source>
        <dbReference type="SAM" id="SignalP"/>
    </source>
</evidence>
<evidence type="ECO:0000256" key="2">
    <source>
        <dbReference type="SAM" id="Coils"/>
    </source>
</evidence>
<dbReference type="InterPro" id="IPR036412">
    <property type="entry name" value="HAD-like_sf"/>
</dbReference>
<dbReference type="RefSeq" id="WP_344774708.1">
    <property type="nucleotide sequence ID" value="NZ_BAABAH010000005.1"/>
</dbReference>
<gene>
    <name evidence="4" type="ORF">GCM10022242_19080</name>
</gene>
<feature type="coiled-coil region" evidence="2">
    <location>
        <begin position="395"/>
        <end position="443"/>
    </location>
</feature>
<dbReference type="PANTHER" id="PTHR31284:SF10">
    <property type="entry name" value="ACID PHOSPHATASE-LIKE PROTEIN"/>
    <property type="match status" value="1"/>
</dbReference>
<evidence type="ECO:0000313" key="4">
    <source>
        <dbReference type="EMBL" id="GAA3817324.1"/>
    </source>
</evidence>
<reference evidence="5" key="1">
    <citation type="journal article" date="2019" name="Int. J. Syst. Evol. Microbiol.">
        <title>The Global Catalogue of Microorganisms (GCM) 10K type strain sequencing project: providing services to taxonomists for standard genome sequencing and annotation.</title>
        <authorList>
            <consortium name="The Broad Institute Genomics Platform"/>
            <consortium name="The Broad Institute Genome Sequencing Center for Infectious Disease"/>
            <person name="Wu L."/>
            <person name="Ma J."/>
        </authorList>
    </citation>
    <scope>NUCLEOTIDE SEQUENCE [LARGE SCALE GENOMIC DNA]</scope>
    <source>
        <strain evidence="5">JCM 16953</strain>
    </source>
</reference>
<protein>
    <recommendedName>
        <fullName evidence="6">Acid phosphatase</fullName>
    </recommendedName>
</protein>
<evidence type="ECO:0008006" key="6">
    <source>
        <dbReference type="Google" id="ProtNLM"/>
    </source>
</evidence>
<evidence type="ECO:0000256" key="1">
    <source>
        <dbReference type="ARBA" id="ARBA00022729"/>
    </source>
</evidence>
<evidence type="ECO:0000313" key="5">
    <source>
        <dbReference type="Proteomes" id="UP001501821"/>
    </source>
</evidence>
<keyword evidence="1 3" id="KW-0732">Signal</keyword>
<accession>A0ABP7IFX4</accession>
<sequence>MHLSRPAAFVAGVTTLALTLLSAGDPAVADDSALEPHHTFTMAINAATGSVASPAAGADIPNVDSTKSTIRKYYNAGAGTLPDGTPASNGIANKDSSPYVTEVEGIEQNLLDSLRSTARPGQVVVFDADDTLLWNYDFEDAATNFVFDPAKQQPWVDNGWFPAVPGMVDTVEEILSRGYGLYVITGRPASQEDATIANLTDDGYVDGQGDPIFDNDNVFTKYNTAAEKPDYIAECTPAGSRCTTVQYKAQTREHIEDSTSSTIVANVGDQWSDLWGGYADRSVKIPNPTYFLASPDLANAPASDAAMVPPSTYTMLPDGSSGLTEPGDHIPNIDLVRSEVRAYYGAGPGTLPDGTPVSNGIANKSASPYISEMTDSTATWADQVGTECADAVTAHDDAAADLADAQATLADAQDTLAADQATLQSARTSLDTAKAQLDAAKKRLAQADTPKERQRARKAVHHWRHVVAHRQLAVDAAREQVAADRADVADAQAAVDAITVPDLPAAVFDADDTTLWTYDMEDGDMKFVFNPTRQNTWVTNKWFPAVPGMVDVVKAADAAGCTIIGLTGRGTSQQAATIANLFEVGYVDGGGDPLFLASNYFTKPPFAETPPYIDCSVDGNPASCSTIEYKSQTRKHVEQDLGLDIVANFGDQFSDLKGGFADATYKLPNPTYYLP</sequence>
<comment type="caution">
    <text evidence="4">The sequence shown here is derived from an EMBL/GenBank/DDBJ whole genome shotgun (WGS) entry which is preliminary data.</text>
</comment>